<evidence type="ECO:0000313" key="3">
    <source>
        <dbReference type="Proteomes" id="UP000076643"/>
    </source>
</evidence>
<feature type="transmembrane region" description="Helical" evidence="1">
    <location>
        <begin position="117"/>
        <end position="136"/>
    </location>
</feature>
<dbReference type="GeneID" id="57362355"/>
<keyword evidence="3" id="KW-1185">Reference proteome</keyword>
<protein>
    <submittedName>
        <fullName evidence="2">Uncharacterized protein</fullName>
    </submittedName>
</protein>
<keyword evidence="1" id="KW-0472">Membrane</keyword>
<dbReference type="Proteomes" id="UP000076643">
    <property type="component" value="Unassembled WGS sequence"/>
</dbReference>
<proteinExistence type="predicted"/>
<dbReference type="PATRIC" id="fig|1365250.3.peg.613"/>
<dbReference type="EMBL" id="AUYB01000068">
    <property type="protein sequence ID" value="KZN44082.1"/>
    <property type="molecule type" value="Genomic_DNA"/>
</dbReference>
<reference evidence="2 3" key="1">
    <citation type="submission" date="2013-07" db="EMBL/GenBank/DDBJ databases">
        <title>Comparative Genomic and Metabolomic Analysis of Twelve Strains of Pseudoalteromonas luteoviolacea.</title>
        <authorList>
            <person name="Vynne N.G."/>
            <person name="Mansson M."/>
            <person name="Gram L."/>
        </authorList>
    </citation>
    <scope>NUCLEOTIDE SEQUENCE [LARGE SCALE GENOMIC DNA]</scope>
    <source>
        <strain evidence="2 3">DSM 6061</strain>
    </source>
</reference>
<accession>A0A166Z9F5</accession>
<dbReference type="RefSeq" id="WP_063364667.1">
    <property type="nucleotide sequence ID" value="NZ_AQHB01000023.1"/>
</dbReference>
<evidence type="ECO:0000256" key="1">
    <source>
        <dbReference type="SAM" id="Phobius"/>
    </source>
</evidence>
<sequence>MTEVNTTRESMTKESKSYKANVILLLVSLVFSAATFILYAIDKSNFDHVLSFVKLGYMFFFVALYAYLVRQWVKSPESLVKGLLWLSLFQIATMKLGEWNLGLNPFSVIGVSLDLGSVSITINVIAIAILGFTWRYKQRLKLIKI</sequence>
<feature type="transmembrane region" description="Helical" evidence="1">
    <location>
        <begin position="21"/>
        <end position="42"/>
    </location>
</feature>
<name>A0A166Z9F5_9GAMM</name>
<feature type="transmembrane region" description="Helical" evidence="1">
    <location>
        <begin position="48"/>
        <end position="67"/>
    </location>
</feature>
<dbReference type="AlphaFoldDB" id="A0A166Z9F5"/>
<comment type="caution">
    <text evidence="2">The sequence shown here is derived from an EMBL/GenBank/DDBJ whole genome shotgun (WGS) entry which is preliminary data.</text>
</comment>
<organism evidence="2 3">
    <name type="scientific">Pseudoalteromonas luteoviolacea DSM 6061</name>
    <dbReference type="NCBI Taxonomy" id="1365250"/>
    <lineage>
        <taxon>Bacteria</taxon>
        <taxon>Pseudomonadati</taxon>
        <taxon>Pseudomonadota</taxon>
        <taxon>Gammaproteobacteria</taxon>
        <taxon>Alteromonadales</taxon>
        <taxon>Pseudoalteromonadaceae</taxon>
        <taxon>Pseudoalteromonas</taxon>
    </lineage>
</organism>
<keyword evidence="1" id="KW-0812">Transmembrane</keyword>
<keyword evidence="1" id="KW-1133">Transmembrane helix</keyword>
<gene>
    <name evidence="2" type="ORF">N475_08210</name>
</gene>
<feature type="transmembrane region" description="Helical" evidence="1">
    <location>
        <begin position="79"/>
        <end position="97"/>
    </location>
</feature>
<evidence type="ECO:0000313" key="2">
    <source>
        <dbReference type="EMBL" id="KZN44082.1"/>
    </source>
</evidence>